<gene>
    <name evidence="1" type="ORF">SAMN02982985_03183</name>
</gene>
<keyword evidence="2" id="KW-1185">Reference proteome</keyword>
<dbReference type="STRING" id="758825.SAMN02982985_03183"/>
<dbReference type="Proteomes" id="UP000199470">
    <property type="component" value="Unassembled WGS sequence"/>
</dbReference>
<reference evidence="1 2" key="1">
    <citation type="submission" date="2016-10" db="EMBL/GenBank/DDBJ databases">
        <authorList>
            <person name="de Groot N.N."/>
        </authorList>
    </citation>
    <scope>NUCLEOTIDE SEQUENCE [LARGE SCALE GENOMIC DNA]</scope>
    <source>
        <strain evidence="1 2">ATCC 43154</strain>
    </source>
</reference>
<sequence length="48" mass="5310">MKLRACEQNTRDSRISHIIIAMLGATMHNPAQMTHKACAANQLTRAFG</sequence>
<accession>A0A1I4NWR7</accession>
<dbReference type="AlphaFoldDB" id="A0A1I4NWR7"/>
<name>A0A1I4NWR7_9BURK</name>
<evidence type="ECO:0000313" key="2">
    <source>
        <dbReference type="Proteomes" id="UP000199470"/>
    </source>
</evidence>
<dbReference type="EMBL" id="FOTW01000014">
    <property type="protein sequence ID" value="SFM19972.1"/>
    <property type="molecule type" value="Genomic_DNA"/>
</dbReference>
<protein>
    <submittedName>
        <fullName evidence="1">Uncharacterized protein</fullName>
    </submittedName>
</protein>
<evidence type="ECO:0000313" key="1">
    <source>
        <dbReference type="EMBL" id="SFM19972.1"/>
    </source>
</evidence>
<organism evidence="1 2">
    <name type="scientific">Rugamonas rubra</name>
    <dbReference type="NCBI Taxonomy" id="758825"/>
    <lineage>
        <taxon>Bacteria</taxon>
        <taxon>Pseudomonadati</taxon>
        <taxon>Pseudomonadota</taxon>
        <taxon>Betaproteobacteria</taxon>
        <taxon>Burkholderiales</taxon>
        <taxon>Oxalobacteraceae</taxon>
        <taxon>Telluria group</taxon>
        <taxon>Rugamonas</taxon>
    </lineage>
</organism>
<proteinExistence type="predicted"/>